<sequence length="105" mass="12965">MMSSELKLRVLSLYKNLLFMGRDYPKGYQYFRERCNTVFKKNKGVNDPKEIERLINHGEFVKKELQALYYLRKYRTLKRRYYADEDEMTKFRNLSNTIEKYERPD</sequence>
<dbReference type="InterPro" id="IPR045296">
    <property type="entry name" value="Complex1_LYR_ETFRF1_LYRM5"/>
</dbReference>
<dbReference type="Pfam" id="PF05347">
    <property type="entry name" value="Complex1_LYR"/>
    <property type="match status" value="1"/>
</dbReference>
<proteinExistence type="inferred from homology"/>
<protein>
    <recommendedName>
        <fullName evidence="2">Complex 1 LYR protein domain-containing protein</fullName>
    </recommendedName>
</protein>
<dbReference type="InterPro" id="IPR052000">
    <property type="entry name" value="ETFRF1"/>
</dbReference>
<comment type="caution">
    <text evidence="3">The sequence shown here is derived from an EMBL/GenBank/DDBJ whole genome shotgun (WGS) entry which is preliminary data.</text>
</comment>
<evidence type="ECO:0000313" key="4">
    <source>
        <dbReference type="Proteomes" id="UP001642540"/>
    </source>
</evidence>
<dbReference type="PANTHER" id="PTHR21024">
    <property type="entry name" value="GROWTH HORMONE-INDUCIBLE SOLUBLE PROTEIN-RELATED"/>
    <property type="match status" value="1"/>
</dbReference>
<dbReference type="CDD" id="cd20265">
    <property type="entry name" value="Complex1_LYR_ETFRF1_LYRM5"/>
    <property type="match status" value="1"/>
</dbReference>
<dbReference type="InterPro" id="IPR008011">
    <property type="entry name" value="Complex1_LYR_dom"/>
</dbReference>
<evidence type="ECO:0000313" key="3">
    <source>
        <dbReference type="EMBL" id="CAL8078956.1"/>
    </source>
</evidence>
<dbReference type="PANTHER" id="PTHR21024:SF0">
    <property type="entry name" value="ELECTRON TRANSFER FLAVOPROTEIN REGULATORY FACTOR 1"/>
    <property type="match status" value="1"/>
</dbReference>
<name>A0ABP1PVI0_9HEXA</name>
<evidence type="ECO:0000259" key="2">
    <source>
        <dbReference type="Pfam" id="PF05347"/>
    </source>
</evidence>
<evidence type="ECO:0000256" key="1">
    <source>
        <dbReference type="ARBA" id="ARBA00009508"/>
    </source>
</evidence>
<feature type="domain" description="Complex 1 LYR protein" evidence="2">
    <location>
        <begin position="9"/>
        <end position="60"/>
    </location>
</feature>
<gene>
    <name evidence="3" type="ORF">ODALV1_LOCUS4237</name>
</gene>
<keyword evidence="4" id="KW-1185">Reference proteome</keyword>
<dbReference type="EMBL" id="CAXLJM020000013">
    <property type="protein sequence ID" value="CAL8078956.1"/>
    <property type="molecule type" value="Genomic_DNA"/>
</dbReference>
<accession>A0ABP1PVI0</accession>
<organism evidence="3 4">
    <name type="scientific">Orchesella dallaii</name>
    <dbReference type="NCBI Taxonomy" id="48710"/>
    <lineage>
        <taxon>Eukaryota</taxon>
        <taxon>Metazoa</taxon>
        <taxon>Ecdysozoa</taxon>
        <taxon>Arthropoda</taxon>
        <taxon>Hexapoda</taxon>
        <taxon>Collembola</taxon>
        <taxon>Entomobryomorpha</taxon>
        <taxon>Entomobryoidea</taxon>
        <taxon>Orchesellidae</taxon>
        <taxon>Orchesellinae</taxon>
        <taxon>Orchesella</taxon>
    </lineage>
</organism>
<comment type="similarity">
    <text evidence="1">Belongs to the complex I LYR family.</text>
</comment>
<dbReference type="Proteomes" id="UP001642540">
    <property type="component" value="Unassembled WGS sequence"/>
</dbReference>
<reference evidence="3 4" key="1">
    <citation type="submission" date="2024-08" db="EMBL/GenBank/DDBJ databases">
        <authorList>
            <person name="Cucini C."/>
            <person name="Frati F."/>
        </authorList>
    </citation>
    <scope>NUCLEOTIDE SEQUENCE [LARGE SCALE GENOMIC DNA]</scope>
</reference>